<dbReference type="Proteomes" id="UP000447355">
    <property type="component" value="Unassembled WGS sequence"/>
</dbReference>
<name>A0A845GZX4_9BURK</name>
<evidence type="ECO:0000256" key="1">
    <source>
        <dbReference type="SAM" id="MobiDB-lite"/>
    </source>
</evidence>
<evidence type="ECO:0000313" key="2">
    <source>
        <dbReference type="EMBL" id="MYM98788.1"/>
    </source>
</evidence>
<sequence length="207" mass="22987">MKSTVSVKVPTHTLLDLIEQAGVNGESQDPSVIVLKAVEFWLAAQQKRAPAAEAAEVRGYQWKSLFLPEGTLIHCTIHGERYSAIVEGDAIVHQGRELSPNQFAALHAESVRNAWNDLYIRRPGDKFYKTASRLRREQAAADQAARPRPEAPTEPAIPAHAEAAPCPPAQAARAEQVTPPHDIMPGQGWTQPERRKFRFRLEDVAFE</sequence>
<feature type="region of interest" description="Disordered" evidence="1">
    <location>
        <begin position="133"/>
        <end position="194"/>
    </location>
</feature>
<organism evidence="2 3">
    <name type="scientific">Duganella vulcania</name>
    <dbReference type="NCBI Taxonomy" id="2692166"/>
    <lineage>
        <taxon>Bacteria</taxon>
        <taxon>Pseudomonadati</taxon>
        <taxon>Pseudomonadota</taxon>
        <taxon>Betaproteobacteria</taxon>
        <taxon>Burkholderiales</taxon>
        <taxon>Oxalobacteraceae</taxon>
        <taxon>Telluria group</taxon>
        <taxon>Duganella</taxon>
    </lineage>
</organism>
<protein>
    <submittedName>
        <fullName evidence="2">Uncharacterized protein</fullName>
    </submittedName>
</protein>
<evidence type="ECO:0000313" key="3">
    <source>
        <dbReference type="Proteomes" id="UP000447355"/>
    </source>
</evidence>
<dbReference type="RefSeq" id="WP_161087579.1">
    <property type="nucleotide sequence ID" value="NZ_WWCX01000149.1"/>
</dbReference>
<feature type="compositionally biased region" description="Basic and acidic residues" evidence="1">
    <location>
        <begin position="133"/>
        <end position="151"/>
    </location>
</feature>
<dbReference type="EMBL" id="WWCX01000149">
    <property type="protein sequence ID" value="MYM98788.1"/>
    <property type="molecule type" value="Genomic_DNA"/>
</dbReference>
<accession>A0A845GZX4</accession>
<comment type="caution">
    <text evidence="2">The sequence shown here is derived from an EMBL/GenBank/DDBJ whole genome shotgun (WGS) entry which is preliminary data.</text>
</comment>
<feature type="compositionally biased region" description="Low complexity" evidence="1">
    <location>
        <begin position="153"/>
        <end position="175"/>
    </location>
</feature>
<proteinExistence type="predicted"/>
<gene>
    <name evidence="2" type="ORF">GTP90_33600</name>
</gene>
<reference evidence="2" key="1">
    <citation type="submission" date="2019-12" db="EMBL/GenBank/DDBJ databases">
        <title>Novel species isolated from a subtropical stream in China.</title>
        <authorList>
            <person name="Lu H."/>
        </authorList>
    </citation>
    <scope>NUCLEOTIDE SEQUENCE [LARGE SCALE GENOMIC DNA]</scope>
    <source>
        <strain evidence="2">FT81W</strain>
    </source>
</reference>
<dbReference type="AlphaFoldDB" id="A0A845GZX4"/>